<dbReference type="SUPFAM" id="SSF56935">
    <property type="entry name" value="Porins"/>
    <property type="match status" value="1"/>
</dbReference>
<gene>
    <name evidence="9" type="ORF">AVENP_1667</name>
</gene>
<dbReference type="InterPro" id="IPR036942">
    <property type="entry name" value="Beta-barrel_TonB_sf"/>
</dbReference>
<dbReference type="Proteomes" id="UP000503482">
    <property type="component" value="Chromosome"/>
</dbReference>
<evidence type="ECO:0000256" key="2">
    <source>
        <dbReference type="ARBA" id="ARBA00022448"/>
    </source>
</evidence>
<dbReference type="Gene3D" id="2.40.170.20">
    <property type="entry name" value="TonB-dependent receptor, beta-barrel domain"/>
    <property type="match status" value="1"/>
</dbReference>
<keyword evidence="6" id="KW-0472">Membrane</keyword>
<organism evidence="9 10">
    <name type="scientific">Arcobacter venerupis</name>
    <dbReference type="NCBI Taxonomy" id="1054033"/>
    <lineage>
        <taxon>Bacteria</taxon>
        <taxon>Pseudomonadati</taxon>
        <taxon>Campylobacterota</taxon>
        <taxon>Epsilonproteobacteria</taxon>
        <taxon>Campylobacterales</taxon>
        <taxon>Arcobacteraceae</taxon>
        <taxon>Arcobacter</taxon>
    </lineage>
</organism>
<evidence type="ECO:0000256" key="1">
    <source>
        <dbReference type="ARBA" id="ARBA00004571"/>
    </source>
</evidence>
<keyword evidence="5" id="KW-0732">Signal</keyword>
<feature type="domain" description="TonB-dependent receptor plug" evidence="8">
    <location>
        <begin position="43"/>
        <end position="141"/>
    </location>
</feature>
<dbReference type="RefSeq" id="WP_128360158.1">
    <property type="nucleotide sequence ID" value="NZ_CP053840.1"/>
</dbReference>
<keyword evidence="3" id="KW-1134">Transmembrane beta strand</keyword>
<keyword evidence="9" id="KW-0675">Receptor</keyword>
<proteinExistence type="predicted"/>
<evidence type="ECO:0000256" key="3">
    <source>
        <dbReference type="ARBA" id="ARBA00022452"/>
    </source>
</evidence>
<keyword evidence="2" id="KW-0813">Transport</keyword>
<comment type="subcellular location">
    <subcellularLocation>
        <location evidence="1">Cell outer membrane</location>
        <topology evidence="1">Multi-pass membrane protein</topology>
    </subcellularLocation>
</comment>
<dbReference type="InterPro" id="IPR012910">
    <property type="entry name" value="Plug_dom"/>
</dbReference>
<dbReference type="KEGG" id="avp:AVENP_1667"/>
<sequence length="627" mass="72947">MKIYFLLFFIFHSLLFSNDIDNLLQQYNTTSEKSLQTIDEKLGHVFIYSQKDIQLMQYNKLNDVLKELPLINFNKNRFGVLTVSPSATKAAVSGFLRIFINDHEVSSIYTQSASTSWGDLPLDFIDHIEIYYGESSFSNGTETGIYFIRLYTKKGMKENGTELNLKGTSKGSSAQSLTNSKAYENGWSHLVFFSSEKNNESTKYKENKLNNDATRKYLFLNLNNETTDINMAYNDLTKDNYTGLAYDSVPDDGEIIRKDFYVDVRKYFLNDNSLKLNLSLDVNNMKNEEVNQEGMDLLYFSNSKELDSDLKLTKLKADITKSYEYGKNNFITGLSASKKRFDKQNVKIVKFSNQVDNLNQYADFDEEQIISFMLEDDYKLFDNLILIGNAKVDKYKRTGFLDDITESLYRVGAIYTPYENFGLKTFYTKTYLPPAFYNIDYAFTNRNLDVQEYKYFTIEGVYTTEKQKFRITHHNVQIDDFLYYHPKYGFMNISDRTIKTEGFIYSYDYQLSDIDKLSLNYFATKISENVSNSDKGANIKYMGEYDKFEYFTSLIYRNAYTYADLNVDASYNISLGTSYNINKNLKISLKGENLLDSSTQSIFTDSGNNFVLDDYERVFSLSMKWMF</sequence>
<evidence type="ECO:0000256" key="7">
    <source>
        <dbReference type="ARBA" id="ARBA00023237"/>
    </source>
</evidence>
<evidence type="ECO:0000259" key="8">
    <source>
        <dbReference type="Pfam" id="PF07715"/>
    </source>
</evidence>
<keyword evidence="4" id="KW-0812">Transmembrane</keyword>
<dbReference type="InterPro" id="IPR037066">
    <property type="entry name" value="Plug_dom_sf"/>
</dbReference>
<keyword evidence="7" id="KW-0998">Cell outer membrane</keyword>
<evidence type="ECO:0000256" key="6">
    <source>
        <dbReference type="ARBA" id="ARBA00023136"/>
    </source>
</evidence>
<dbReference type="PANTHER" id="PTHR30069">
    <property type="entry name" value="TONB-DEPENDENT OUTER MEMBRANE RECEPTOR"/>
    <property type="match status" value="1"/>
</dbReference>
<dbReference type="GO" id="GO:0015344">
    <property type="term" value="F:siderophore uptake transmembrane transporter activity"/>
    <property type="evidence" value="ECO:0007669"/>
    <property type="project" value="TreeGrafter"/>
</dbReference>
<dbReference type="GO" id="GO:0044718">
    <property type="term" value="P:siderophore transmembrane transport"/>
    <property type="evidence" value="ECO:0007669"/>
    <property type="project" value="TreeGrafter"/>
</dbReference>
<dbReference type="Pfam" id="PF07715">
    <property type="entry name" value="Plug"/>
    <property type="match status" value="1"/>
</dbReference>
<reference evidence="9 10" key="1">
    <citation type="submission" date="2020-05" db="EMBL/GenBank/DDBJ databases">
        <title>Complete genome sequencing of Campylobacter and Arcobacter type strains.</title>
        <authorList>
            <person name="Miller W.G."/>
            <person name="Yee E."/>
        </authorList>
    </citation>
    <scope>NUCLEOTIDE SEQUENCE [LARGE SCALE GENOMIC DNA]</scope>
    <source>
        <strain evidence="9 10">LMG 26156</strain>
    </source>
</reference>
<keyword evidence="10" id="KW-1185">Reference proteome</keyword>
<dbReference type="GO" id="GO:0009279">
    <property type="term" value="C:cell outer membrane"/>
    <property type="evidence" value="ECO:0007669"/>
    <property type="project" value="UniProtKB-SubCell"/>
</dbReference>
<evidence type="ECO:0000256" key="4">
    <source>
        <dbReference type="ARBA" id="ARBA00022692"/>
    </source>
</evidence>
<dbReference type="PANTHER" id="PTHR30069:SF29">
    <property type="entry name" value="HEMOGLOBIN AND HEMOGLOBIN-HAPTOGLOBIN-BINDING PROTEIN 1-RELATED"/>
    <property type="match status" value="1"/>
</dbReference>
<evidence type="ECO:0000313" key="9">
    <source>
        <dbReference type="EMBL" id="QKF67213.1"/>
    </source>
</evidence>
<evidence type="ECO:0000256" key="5">
    <source>
        <dbReference type="ARBA" id="ARBA00022729"/>
    </source>
</evidence>
<dbReference type="EMBL" id="CP053840">
    <property type="protein sequence ID" value="QKF67213.1"/>
    <property type="molecule type" value="Genomic_DNA"/>
</dbReference>
<protein>
    <submittedName>
        <fullName evidence="9">TonB-dependent cobalamin receptor</fullName>
    </submittedName>
</protein>
<name>A0AAE7B868_9BACT</name>
<dbReference type="Gene3D" id="2.170.130.10">
    <property type="entry name" value="TonB-dependent receptor, plug domain"/>
    <property type="match status" value="1"/>
</dbReference>
<dbReference type="InterPro" id="IPR039426">
    <property type="entry name" value="TonB-dep_rcpt-like"/>
</dbReference>
<evidence type="ECO:0000313" key="10">
    <source>
        <dbReference type="Proteomes" id="UP000503482"/>
    </source>
</evidence>
<dbReference type="AlphaFoldDB" id="A0AAE7B868"/>
<accession>A0AAE7B868</accession>